<dbReference type="SUPFAM" id="SSF53335">
    <property type="entry name" value="S-adenosyl-L-methionine-dependent methyltransferases"/>
    <property type="match status" value="1"/>
</dbReference>
<reference evidence="4 5" key="1">
    <citation type="submission" date="2019-07" db="EMBL/GenBank/DDBJ databases">
        <authorList>
            <person name="Park Y.J."/>
            <person name="Jeong S.E."/>
            <person name="Jung H.S."/>
        </authorList>
    </citation>
    <scope>NUCLEOTIDE SEQUENCE [LARGE SCALE GENOMIC DNA]</scope>
    <source>
        <strain evidence="5">P16(2019)</strain>
    </source>
</reference>
<organism evidence="4 5">
    <name type="scientific">Alkalicoccobacillus porphyridii</name>
    <dbReference type="NCBI Taxonomy" id="2597270"/>
    <lineage>
        <taxon>Bacteria</taxon>
        <taxon>Bacillati</taxon>
        <taxon>Bacillota</taxon>
        <taxon>Bacilli</taxon>
        <taxon>Bacillales</taxon>
        <taxon>Bacillaceae</taxon>
        <taxon>Alkalicoccobacillus</taxon>
    </lineage>
</organism>
<evidence type="ECO:0000256" key="3">
    <source>
        <dbReference type="ARBA" id="ARBA00022691"/>
    </source>
</evidence>
<accession>A0A553ZZF8</accession>
<dbReference type="InterPro" id="IPR002935">
    <property type="entry name" value="SAM_O-MeTrfase"/>
</dbReference>
<dbReference type="InterPro" id="IPR050362">
    <property type="entry name" value="Cation-dep_OMT"/>
</dbReference>
<dbReference type="PANTHER" id="PTHR10509:SF14">
    <property type="entry name" value="CAFFEOYL-COA O-METHYLTRANSFERASE 3-RELATED"/>
    <property type="match status" value="1"/>
</dbReference>
<dbReference type="Proteomes" id="UP000318521">
    <property type="component" value="Unassembled WGS sequence"/>
</dbReference>
<dbReference type="PROSITE" id="PS51682">
    <property type="entry name" value="SAM_OMT_I"/>
    <property type="match status" value="1"/>
</dbReference>
<keyword evidence="1 4" id="KW-0489">Methyltransferase</keyword>
<dbReference type="OrthoDB" id="9799672at2"/>
<keyword evidence="3" id="KW-0949">S-adenosyl-L-methionine</keyword>
<dbReference type="EMBL" id="VLXZ01000005">
    <property type="protein sequence ID" value="TSB46815.1"/>
    <property type="molecule type" value="Genomic_DNA"/>
</dbReference>
<evidence type="ECO:0000256" key="1">
    <source>
        <dbReference type="ARBA" id="ARBA00022603"/>
    </source>
</evidence>
<keyword evidence="5" id="KW-1185">Reference proteome</keyword>
<evidence type="ECO:0000256" key="2">
    <source>
        <dbReference type="ARBA" id="ARBA00022679"/>
    </source>
</evidence>
<dbReference type="InterPro" id="IPR029063">
    <property type="entry name" value="SAM-dependent_MTases_sf"/>
</dbReference>
<dbReference type="Gene3D" id="3.40.50.150">
    <property type="entry name" value="Vaccinia Virus protein VP39"/>
    <property type="match status" value="1"/>
</dbReference>
<comment type="caution">
    <text evidence="4">The sequence shown here is derived from an EMBL/GenBank/DDBJ whole genome shotgun (WGS) entry which is preliminary data.</text>
</comment>
<dbReference type="Pfam" id="PF01596">
    <property type="entry name" value="Methyltransf_3"/>
    <property type="match status" value="1"/>
</dbReference>
<proteinExistence type="predicted"/>
<keyword evidence="2 4" id="KW-0808">Transferase</keyword>
<gene>
    <name evidence="4" type="ORF">FN960_10770</name>
</gene>
<dbReference type="GO" id="GO:0032259">
    <property type="term" value="P:methylation"/>
    <property type="evidence" value="ECO:0007669"/>
    <property type="project" value="UniProtKB-KW"/>
</dbReference>
<dbReference type="RefSeq" id="WP_143848708.1">
    <property type="nucleotide sequence ID" value="NZ_VLXZ01000005.1"/>
</dbReference>
<evidence type="ECO:0000313" key="4">
    <source>
        <dbReference type="EMBL" id="TSB46815.1"/>
    </source>
</evidence>
<name>A0A553ZZF8_9BACI</name>
<dbReference type="GO" id="GO:0008757">
    <property type="term" value="F:S-adenosylmethionine-dependent methyltransferase activity"/>
    <property type="evidence" value="ECO:0007669"/>
    <property type="project" value="TreeGrafter"/>
</dbReference>
<dbReference type="CDD" id="cd02440">
    <property type="entry name" value="AdoMet_MTases"/>
    <property type="match status" value="1"/>
</dbReference>
<sequence>MNRRTWSEVDHYFQEKLLTSDSFLDTVLTRNRQAGLPEIDVSATQGKLLHLLVKMSKPKRVLEIGTLGGYSTIWMGRGLPEDGNIVSLELSEHHAQTARQNIQEAELEHKVEILNGPALEILPTLEDKGYGPFDFIFIDADKPNNPHYLKWALKLAADGAVIIGDNVVRNGEVTDHRSNDERIHGVRQFIDLLNESEDIDSTAIQTVGSKGYDGFTLGVVQKKN</sequence>
<evidence type="ECO:0000313" key="5">
    <source>
        <dbReference type="Proteomes" id="UP000318521"/>
    </source>
</evidence>
<dbReference type="AlphaFoldDB" id="A0A553ZZF8"/>
<dbReference type="GO" id="GO:0008171">
    <property type="term" value="F:O-methyltransferase activity"/>
    <property type="evidence" value="ECO:0007669"/>
    <property type="project" value="InterPro"/>
</dbReference>
<dbReference type="PANTHER" id="PTHR10509">
    <property type="entry name" value="O-METHYLTRANSFERASE-RELATED"/>
    <property type="match status" value="1"/>
</dbReference>
<protein>
    <submittedName>
        <fullName evidence="4">O-methyltransferase</fullName>
    </submittedName>
</protein>